<name>A0AAU9VXC2_9CNID</name>
<dbReference type="EMBL" id="CALNXJ010000003">
    <property type="protein sequence ID" value="CAH3036763.1"/>
    <property type="molecule type" value="Genomic_DNA"/>
</dbReference>
<feature type="domain" description="Carboxylesterase type B" evidence="3">
    <location>
        <begin position="217"/>
        <end position="737"/>
    </location>
</feature>
<protein>
    <recommendedName>
        <fullName evidence="3">Carboxylesterase type B domain-containing protein</fullName>
    </recommendedName>
</protein>
<organism evidence="4 5">
    <name type="scientific">Pocillopora meandrina</name>
    <dbReference type="NCBI Taxonomy" id="46732"/>
    <lineage>
        <taxon>Eukaryota</taxon>
        <taxon>Metazoa</taxon>
        <taxon>Cnidaria</taxon>
        <taxon>Anthozoa</taxon>
        <taxon>Hexacorallia</taxon>
        <taxon>Scleractinia</taxon>
        <taxon>Astrocoeniina</taxon>
        <taxon>Pocilloporidae</taxon>
        <taxon>Pocillopora</taxon>
    </lineage>
</organism>
<evidence type="ECO:0000256" key="2">
    <source>
        <dbReference type="ARBA" id="ARBA00022729"/>
    </source>
</evidence>
<dbReference type="PROSITE" id="PS00941">
    <property type="entry name" value="CARBOXYLESTERASE_B_2"/>
    <property type="match status" value="1"/>
</dbReference>
<gene>
    <name evidence="4" type="ORF">PMEA_00017145</name>
</gene>
<dbReference type="InterPro" id="IPR019819">
    <property type="entry name" value="Carboxylesterase_B_CS"/>
</dbReference>
<dbReference type="InterPro" id="IPR051093">
    <property type="entry name" value="Neuroligin/BSAL"/>
</dbReference>
<comment type="caution">
    <text evidence="4">The sequence shown here is derived from an EMBL/GenBank/DDBJ whole genome shotgun (WGS) entry which is preliminary data.</text>
</comment>
<comment type="similarity">
    <text evidence="1">Belongs to the type-B carboxylesterase/lipase family.</text>
</comment>
<dbReference type="FunFam" id="3.40.50.1820:FF:000128">
    <property type="entry name" value="Carboxylic ester hydrolase"/>
    <property type="match status" value="1"/>
</dbReference>
<evidence type="ECO:0000256" key="1">
    <source>
        <dbReference type="ARBA" id="ARBA00005964"/>
    </source>
</evidence>
<evidence type="ECO:0000313" key="5">
    <source>
        <dbReference type="Proteomes" id="UP001159428"/>
    </source>
</evidence>
<accession>A0AAU9VXC2</accession>
<feature type="domain" description="Carboxylesterase type B" evidence="3">
    <location>
        <begin position="2"/>
        <end position="142"/>
    </location>
</feature>
<dbReference type="AlphaFoldDB" id="A0AAU9VXC2"/>
<dbReference type="Gene3D" id="3.40.50.1820">
    <property type="entry name" value="alpha/beta hydrolase"/>
    <property type="match status" value="2"/>
</dbReference>
<evidence type="ECO:0000259" key="3">
    <source>
        <dbReference type="Pfam" id="PF00135"/>
    </source>
</evidence>
<dbReference type="InterPro" id="IPR029058">
    <property type="entry name" value="AB_hydrolase_fold"/>
</dbReference>
<sequence length="759" mass="86490">MMLEFESDFKYLAPAIFEASALAETRERTYLYVFEHRPDFTQVPAWAGTVRGMDVSFVFGAPFKKLSSLIDYFTPRFSEIEKGFSLYMMKLWTDFAKFGSPTPPGSSKITWREFTKDEQFYVALDVKPRLKQRFRASQVAFWNNQLLSMGVRESVSKIKSNFQFQVSTLFRKLCIQISFFLIPLSFSLSSYIRRLSITPSRIYLFDPRLQVRGFENSTVVQIESGKIVGKIESLPLGKSVLTYLGIPFAEPPVNELRFAAPNQAKPWTGIRQATDYKAACPQPDFPIPNVRVGEVDEDCLYLNVFLPASTTKARDRKAVMVWIQGHNFTFGSSAHYPAHILASLNDVIVVTFNYRLGILGFLNIPGTDLKGNYGMQDQVMALQWVNKNIASFGGDPNNVTIFGEGAGGISVSLHLISPLSKGLFQGAIIQSGFATSPILRGNGASTHTLKELKKVAKCRPDMELTRCLRSKSPAEIIDTQTRFSSLFPTKISTEVTTPVPDGEFLPEFPQKLFKERRFPDKSVNVMIGLTSHEGALDLVLEAGNLAHVDRKEFEFTIKRSLGLWQNRDRHRVIEELVKYRYTDHNDPSNKTAIREMMLEFESDFKYLAPAIFEASALAETRERTYLYVFEHRPDFTQFPAWAGTVRGMDVSFVFGAPFKKLSSLIDYFTPRFSEIEKGFSLYMMKLWTDFAKFGSPTPPGSSKITWRQFTKDEQFYVALDVKPRLKQRFRASQVAFWNNFISKIGRRGRKGKTTRRSYL</sequence>
<keyword evidence="2" id="KW-0732">Signal</keyword>
<proteinExistence type="inferred from homology"/>
<dbReference type="Pfam" id="PF00135">
    <property type="entry name" value="COesterase"/>
    <property type="match status" value="2"/>
</dbReference>
<dbReference type="SUPFAM" id="SSF53474">
    <property type="entry name" value="alpha/beta-Hydrolases"/>
    <property type="match status" value="2"/>
</dbReference>
<dbReference type="PANTHER" id="PTHR43903">
    <property type="entry name" value="NEUROLIGIN"/>
    <property type="match status" value="1"/>
</dbReference>
<evidence type="ECO:0000313" key="4">
    <source>
        <dbReference type="EMBL" id="CAH3036763.1"/>
    </source>
</evidence>
<dbReference type="Proteomes" id="UP001159428">
    <property type="component" value="Unassembled WGS sequence"/>
</dbReference>
<reference evidence="4 5" key="1">
    <citation type="submission" date="2022-05" db="EMBL/GenBank/DDBJ databases">
        <authorList>
            <consortium name="Genoscope - CEA"/>
            <person name="William W."/>
        </authorList>
    </citation>
    <scope>NUCLEOTIDE SEQUENCE [LARGE SCALE GENOMIC DNA]</scope>
</reference>
<dbReference type="InterPro" id="IPR002018">
    <property type="entry name" value="CarbesteraseB"/>
</dbReference>
<keyword evidence="5" id="KW-1185">Reference proteome</keyword>